<name>A0A4Q9VZ74_9HYPH</name>
<dbReference type="Proteomes" id="UP000292781">
    <property type="component" value="Unassembled WGS sequence"/>
</dbReference>
<comment type="caution">
    <text evidence="6">The sequence shown here is derived from an EMBL/GenBank/DDBJ whole genome shotgun (WGS) entry which is preliminary data.</text>
</comment>
<dbReference type="InterPro" id="IPR027417">
    <property type="entry name" value="P-loop_NTPase"/>
</dbReference>
<dbReference type="GO" id="GO:0005524">
    <property type="term" value="F:ATP binding"/>
    <property type="evidence" value="ECO:0007669"/>
    <property type="project" value="UniProtKB-KW"/>
</dbReference>
<comment type="similarity">
    <text evidence="1">Belongs to the ABC transporter superfamily.</text>
</comment>
<evidence type="ECO:0000256" key="3">
    <source>
        <dbReference type="ARBA" id="ARBA00022741"/>
    </source>
</evidence>
<dbReference type="InterPro" id="IPR050095">
    <property type="entry name" value="ECF_ABC_transporter_ATP-bd"/>
</dbReference>
<dbReference type="PANTHER" id="PTHR43553">
    <property type="entry name" value="HEAVY METAL TRANSPORTER"/>
    <property type="match status" value="1"/>
</dbReference>
<dbReference type="SUPFAM" id="SSF52540">
    <property type="entry name" value="P-loop containing nucleoside triphosphate hydrolases"/>
    <property type="match status" value="1"/>
</dbReference>
<dbReference type="InterPro" id="IPR015856">
    <property type="entry name" value="ABC_transpr_CbiO/EcfA_su"/>
</dbReference>
<evidence type="ECO:0000259" key="5">
    <source>
        <dbReference type="PROSITE" id="PS50893"/>
    </source>
</evidence>
<keyword evidence="2" id="KW-0813">Transport</keyword>
<dbReference type="GO" id="GO:0043190">
    <property type="term" value="C:ATP-binding cassette (ABC) transporter complex"/>
    <property type="evidence" value="ECO:0007669"/>
    <property type="project" value="TreeGrafter"/>
</dbReference>
<sequence>MTSLFDLADVTVTRGGRTILDRISLTLAPGERLALVGANGAGKTTLLRTLVGLETAATGQITAFGAVRRSEADFREVRIRAGFLFQDPDDQLFSPTVIEDVAFGPLNLGLSPAAAVARAEATLDSLGLAALAPRITHRLSGGEKRLVGLATVLAMAPQVLLLDEPTNALDERHRARLIEILAGLDLAMVIASHDRPFLEALATRALLLTDGRVAPANLDRQGH</sequence>
<dbReference type="AlphaFoldDB" id="A0A4Q9VZ74"/>
<dbReference type="RefSeq" id="WP_131305705.1">
    <property type="nucleotide sequence ID" value="NZ_SJFN01000003.1"/>
</dbReference>
<evidence type="ECO:0000313" key="7">
    <source>
        <dbReference type="Proteomes" id="UP000292781"/>
    </source>
</evidence>
<evidence type="ECO:0000313" key="6">
    <source>
        <dbReference type="EMBL" id="TBW40636.1"/>
    </source>
</evidence>
<dbReference type="InterPro" id="IPR017871">
    <property type="entry name" value="ABC_transporter-like_CS"/>
</dbReference>
<dbReference type="EMBL" id="SJFN01000003">
    <property type="protein sequence ID" value="TBW40636.1"/>
    <property type="molecule type" value="Genomic_DNA"/>
</dbReference>
<dbReference type="PROSITE" id="PS50893">
    <property type="entry name" value="ABC_TRANSPORTER_2"/>
    <property type="match status" value="1"/>
</dbReference>
<protein>
    <submittedName>
        <fullName evidence="6">ABC transporter ATP-binding protein</fullName>
    </submittedName>
</protein>
<dbReference type="InterPro" id="IPR003439">
    <property type="entry name" value="ABC_transporter-like_ATP-bd"/>
</dbReference>
<dbReference type="OrthoDB" id="9782163at2"/>
<keyword evidence="7" id="KW-1185">Reference proteome</keyword>
<organism evidence="6 7">
    <name type="scientific">Siculibacillus lacustris</name>
    <dbReference type="NCBI Taxonomy" id="1549641"/>
    <lineage>
        <taxon>Bacteria</taxon>
        <taxon>Pseudomonadati</taxon>
        <taxon>Pseudomonadota</taxon>
        <taxon>Alphaproteobacteria</taxon>
        <taxon>Hyphomicrobiales</taxon>
        <taxon>Ancalomicrobiaceae</taxon>
        <taxon>Siculibacillus</taxon>
    </lineage>
</organism>
<dbReference type="PROSITE" id="PS00211">
    <property type="entry name" value="ABC_TRANSPORTER_1"/>
    <property type="match status" value="1"/>
</dbReference>
<dbReference type="Gene3D" id="3.40.50.300">
    <property type="entry name" value="P-loop containing nucleotide triphosphate hydrolases"/>
    <property type="match status" value="1"/>
</dbReference>
<gene>
    <name evidence="6" type="ORF">EYW49_02595</name>
</gene>
<feature type="domain" description="ABC transporter" evidence="5">
    <location>
        <begin position="5"/>
        <end position="223"/>
    </location>
</feature>
<keyword evidence="3" id="KW-0547">Nucleotide-binding</keyword>
<keyword evidence="4 6" id="KW-0067">ATP-binding</keyword>
<dbReference type="GO" id="GO:0016887">
    <property type="term" value="F:ATP hydrolysis activity"/>
    <property type="evidence" value="ECO:0007669"/>
    <property type="project" value="InterPro"/>
</dbReference>
<dbReference type="CDD" id="cd03225">
    <property type="entry name" value="ABC_cobalt_CbiO_domain1"/>
    <property type="match status" value="1"/>
</dbReference>
<dbReference type="SMART" id="SM00382">
    <property type="entry name" value="AAA"/>
    <property type="match status" value="1"/>
</dbReference>
<accession>A0A4Q9VZ74</accession>
<evidence type="ECO:0000256" key="2">
    <source>
        <dbReference type="ARBA" id="ARBA00022448"/>
    </source>
</evidence>
<dbReference type="Pfam" id="PF00005">
    <property type="entry name" value="ABC_tran"/>
    <property type="match status" value="1"/>
</dbReference>
<evidence type="ECO:0000256" key="4">
    <source>
        <dbReference type="ARBA" id="ARBA00022840"/>
    </source>
</evidence>
<dbReference type="PANTHER" id="PTHR43553:SF24">
    <property type="entry name" value="ENERGY-COUPLING FACTOR TRANSPORTER ATP-BINDING PROTEIN ECFA1"/>
    <property type="match status" value="1"/>
</dbReference>
<dbReference type="GO" id="GO:0042626">
    <property type="term" value="F:ATPase-coupled transmembrane transporter activity"/>
    <property type="evidence" value="ECO:0007669"/>
    <property type="project" value="TreeGrafter"/>
</dbReference>
<proteinExistence type="inferred from homology"/>
<reference evidence="6 7" key="1">
    <citation type="submission" date="2019-02" db="EMBL/GenBank/DDBJ databases">
        <title>Siculibacillus lacustris gen. nov., sp. nov., a new rosette-forming bacterium isolated from a freshwater crater lake (Lake St. Ana, Romania).</title>
        <authorList>
            <person name="Felfoldi T."/>
            <person name="Marton Z."/>
            <person name="Szabo A."/>
            <person name="Mentes A."/>
            <person name="Boka K."/>
            <person name="Marialigeti K."/>
            <person name="Mathe I."/>
            <person name="Koncz M."/>
            <person name="Schumann P."/>
            <person name="Toth E."/>
        </authorList>
    </citation>
    <scope>NUCLEOTIDE SEQUENCE [LARGE SCALE GENOMIC DNA]</scope>
    <source>
        <strain evidence="6 7">SA-279</strain>
    </source>
</reference>
<evidence type="ECO:0000256" key="1">
    <source>
        <dbReference type="ARBA" id="ARBA00005417"/>
    </source>
</evidence>
<dbReference type="InterPro" id="IPR003593">
    <property type="entry name" value="AAA+_ATPase"/>
</dbReference>